<feature type="compositionally biased region" description="Basic and acidic residues" evidence="1">
    <location>
        <begin position="1"/>
        <end position="22"/>
    </location>
</feature>
<dbReference type="AlphaFoldDB" id="A0A8J2HIG6"/>
<accession>A0A8J2HIG6</accession>
<feature type="compositionally biased region" description="Basic residues" evidence="1">
    <location>
        <begin position="23"/>
        <end position="36"/>
    </location>
</feature>
<evidence type="ECO:0000313" key="2">
    <source>
        <dbReference type="EMBL" id="CAG5092356.1"/>
    </source>
</evidence>
<organism evidence="2 3">
    <name type="scientific">Cotesia congregata</name>
    <name type="common">Parasitoid wasp</name>
    <name type="synonym">Apanteles congregatus</name>
    <dbReference type="NCBI Taxonomy" id="51543"/>
    <lineage>
        <taxon>Eukaryota</taxon>
        <taxon>Metazoa</taxon>
        <taxon>Ecdysozoa</taxon>
        <taxon>Arthropoda</taxon>
        <taxon>Hexapoda</taxon>
        <taxon>Insecta</taxon>
        <taxon>Pterygota</taxon>
        <taxon>Neoptera</taxon>
        <taxon>Endopterygota</taxon>
        <taxon>Hymenoptera</taxon>
        <taxon>Apocrita</taxon>
        <taxon>Ichneumonoidea</taxon>
        <taxon>Braconidae</taxon>
        <taxon>Microgastrinae</taxon>
        <taxon>Cotesia</taxon>
    </lineage>
</organism>
<protein>
    <submittedName>
        <fullName evidence="2">Similar to Nmt1: Glycylpeptide N-tetradecanoyltransferase 1 (Rattus norvegicus)</fullName>
    </submittedName>
</protein>
<dbReference type="EMBL" id="CAJNRD030001120">
    <property type="protein sequence ID" value="CAG5092356.1"/>
    <property type="molecule type" value="Genomic_DNA"/>
</dbReference>
<proteinExistence type="predicted"/>
<evidence type="ECO:0000256" key="1">
    <source>
        <dbReference type="SAM" id="MobiDB-lite"/>
    </source>
</evidence>
<gene>
    <name evidence="2" type="ORF">HICCMSTLAB_LOCUS6082</name>
</gene>
<evidence type="ECO:0000313" key="3">
    <source>
        <dbReference type="Proteomes" id="UP000786811"/>
    </source>
</evidence>
<dbReference type="Proteomes" id="UP000786811">
    <property type="component" value="Unassembled WGS sequence"/>
</dbReference>
<sequence length="129" mass="14809">MEDKNRDSDRENKKEDNHDKNAKSKSSKKRDRKKKNQTANSGENNQIISPTMTSSEMTSTNASGEVPGACFSIKEIQMAMEVLKMQHKPAKTQEEALQKTYQFWSTQPVPKMEFYRSAKTPVYRTSTKI</sequence>
<comment type="caution">
    <text evidence="2">The sequence shown here is derived from an EMBL/GenBank/DDBJ whole genome shotgun (WGS) entry which is preliminary data.</text>
</comment>
<dbReference type="OrthoDB" id="60315at2759"/>
<name>A0A8J2HIG6_COTCN</name>
<feature type="region of interest" description="Disordered" evidence="1">
    <location>
        <begin position="1"/>
        <end position="63"/>
    </location>
</feature>
<feature type="compositionally biased region" description="Polar residues" evidence="1">
    <location>
        <begin position="37"/>
        <end position="48"/>
    </location>
</feature>
<keyword evidence="3" id="KW-1185">Reference proteome</keyword>
<feature type="compositionally biased region" description="Low complexity" evidence="1">
    <location>
        <begin position="49"/>
        <end position="60"/>
    </location>
</feature>
<reference evidence="2" key="1">
    <citation type="submission" date="2021-04" db="EMBL/GenBank/DDBJ databases">
        <authorList>
            <person name="Chebbi M.A.C M."/>
        </authorList>
    </citation>
    <scope>NUCLEOTIDE SEQUENCE</scope>
</reference>